<sequence>MSKNLGATPPGNEPGSPWWEANALPLHHRCPHTVKIPLISHDLATISLTSYYWLGVSSVCVDRTWCGTIVEPEFDELTNFSSSGHQLRRVSWQTGIHVGAMGNYYSTTTLREIWVALNKVLRADKGEMRLEWSSARMYGWEKWEIFEKTHRPAALFTIGIKQHVVDFGITVHCSANGAVDHHTTHNINSDVCGLGIFKFSVVVVVLDHTSKVASQMGEMGDPDKTRQPAASVIRPGIEPNSPWWEASRLTTQPPMNGTKTVCAVELNCYNLWLFCGVPHCFRMASLQMELPLLQELMAEDVMNTRI</sequence>
<accession>A0ABQ9I2I1</accession>
<reference evidence="1 2" key="1">
    <citation type="submission" date="2023-02" db="EMBL/GenBank/DDBJ databases">
        <title>LHISI_Scaffold_Assembly.</title>
        <authorList>
            <person name="Stuart O.P."/>
            <person name="Cleave R."/>
            <person name="Magrath M.J.L."/>
            <person name="Mikheyev A.S."/>
        </authorList>
    </citation>
    <scope>NUCLEOTIDE SEQUENCE [LARGE SCALE GENOMIC DNA]</scope>
    <source>
        <strain evidence="1">Daus_M_001</strain>
        <tissue evidence="1">Leg muscle</tissue>
    </source>
</reference>
<dbReference type="EMBL" id="JARBHB010000003">
    <property type="protein sequence ID" value="KAJ8890833.1"/>
    <property type="molecule type" value="Genomic_DNA"/>
</dbReference>
<name>A0ABQ9I2I1_9NEOP</name>
<dbReference type="Proteomes" id="UP001159363">
    <property type="component" value="Chromosome 3"/>
</dbReference>
<evidence type="ECO:0000313" key="1">
    <source>
        <dbReference type="EMBL" id="KAJ8890833.1"/>
    </source>
</evidence>
<keyword evidence="2" id="KW-1185">Reference proteome</keyword>
<proteinExistence type="predicted"/>
<protein>
    <submittedName>
        <fullName evidence="1">Uncharacterized protein</fullName>
    </submittedName>
</protein>
<comment type="caution">
    <text evidence="1">The sequence shown here is derived from an EMBL/GenBank/DDBJ whole genome shotgun (WGS) entry which is preliminary data.</text>
</comment>
<evidence type="ECO:0000313" key="2">
    <source>
        <dbReference type="Proteomes" id="UP001159363"/>
    </source>
</evidence>
<organism evidence="1 2">
    <name type="scientific">Dryococelus australis</name>
    <dbReference type="NCBI Taxonomy" id="614101"/>
    <lineage>
        <taxon>Eukaryota</taxon>
        <taxon>Metazoa</taxon>
        <taxon>Ecdysozoa</taxon>
        <taxon>Arthropoda</taxon>
        <taxon>Hexapoda</taxon>
        <taxon>Insecta</taxon>
        <taxon>Pterygota</taxon>
        <taxon>Neoptera</taxon>
        <taxon>Polyneoptera</taxon>
        <taxon>Phasmatodea</taxon>
        <taxon>Verophasmatodea</taxon>
        <taxon>Anareolatae</taxon>
        <taxon>Phasmatidae</taxon>
        <taxon>Eurycanthinae</taxon>
        <taxon>Dryococelus</taxon>
    </lineage>
</organism>
<gene>
    <name evidence="1" type="ORF">PR048_010342</name>
</gene>